<protein>
    <submittedName>
        <fullName evidence="3">Esterase-like activity of phytase family protein</fullName>
    </submittedName>
</protein>
<dbReference type="InterPro" id="IPR011044">
    <property type="entry name" value="Quino_amine_DH_bsu"/>
</dbReference>
<reference evidence="3 4" key="1">
    <citation type="journal article" date="2016" name="Int. J. Syst. Evol. Microbiol.">
        <title>Arsenicitalea aurantiaca gen. nov., sp. nov., a new member of the family Hyphomicrobiaceae, isolated from high-arsenic sediment.</title>
        <authorList>
            <person name="Mu Y."/>
            <person name="Zhou L."/>
            <person name="Zeng X.C."/>
            <person name="Liu L."/>
            <person name="Pan Y."/>
            <person name="Chen X."/>
            <person name="Wang J."/>
            <person name="Li S."/>
            <person name="Li W.J."/>
            <person name="Wang Y."/>
        </authorList>
    </citation>
    <scope>NUCLEOTIDE SEQUENCE [LARGE SCALE GENOMIC DNA]</scope>
    <source>
        <strain evidence="3 4">42-50</strain>
    </source>
</reference>
<keyword evidence="1" id="KW-0732">Signal</keyword>
<comment type="caution">
    <text evidence="3">The sequence shown here is derived from an EMBL/GenBank/DDBJ whole genome shotgun (WGS) entry which is preliminary data.</text>
</comment>
<dbReference type="PANTHER" id="PTHR46928:SF1">
    <property type="entry name" value="MESENCHYME-SPECIFIC CELL SURFACE GLYCOPROTEIN"/>
    <property type="match status" value="1"/>
</dbReference>
<proteinExistence type="predicted"/>
<gene>
    <name evidence="3" type="ORF">EMQ25_04100</name>
</gene>
<accession>A0A433XMC1</accession>
<sequence length="730" mass="77798">MNSRHLLAAFAAGLLTTTALPAFAQPYFNRIASFPVDLNTPEIGADVENSSEIIAATEDGMMLVYSNALVGGIGFVDITDPADPQPGGFVMLEGSPTSVTIIGEKALVTVDTTEDFTAPTGYLAIVDLESREVELECDLGGQPDAVARNADGSLIAISMENQRDEDLNDGVIPQLPGGNVTFFDVDAGVVDCDSMRVTDLSGLAEIAGEDAEPEFTDFNGRDELVVTLQENNHIVVLAGRTGEVISHFSAGAVDLENIDATEDGRLSFTESQPGRLREPDAVKWIDDDRFVIANEGDYEGGARGFTIFHKDGTMLYESGPSMEYIAAQLGHYPEARSDAKGVEPEGMEVASFGDDTFIFVNQERASLVAVYRDTGAEPEYVQSLPSGVGPEGAVAIPSRNLFVTANETDLSPDGLADSHVMIFELGAETPAYPQIMSDLDADGRLIGWAALSGLVADLETPGRLFAVNDSFFSMMPTIYTIDATATPARIVEATPITRDGATAEALDIEGIAHDGQGGFWLASEGRTDRDIPHALLRTNRDGEIIEEIAFPDALLAHEVRFGAEGVTMTGEGDAAIVWIAIQREWGDDPAGHVKLLAYTPATGEWGAVHYPLETTAEGAWNGLSEITAHGETIYLVERDNQIGSRAVLKALYSVPLSQLEPAPLGGGLPVVTKTLVRDFMPDLEALNGYVLDKVEGFAIDAAGEGWVVTDNDGVDDASGETNFFSIGMMN</sequence>
<evidence type="ECO:0000313" key="4">
    <source>
        <dbReference type="Proteomes" id="UP000281547"/>
    </source>
</evidence>
<dbReference type="PANTHER" id="PTHR46928">
    <property type="entry name" value="MESENCHYME-SPECIFIC CELL SURFACE GLYCOPROTEIN"/>
    <property type="match status" value="1"/>
</dbReference>
<feature type="signal peptide" evidence="1">
    <location>
        <begin position="1"/>
        <end position="24"/>
    </location>
</feature>
<dbReference type="InterPro" id="IPR052956">
    <property type="entry name" value="Mesenchyme-surface_protein"/>
</dbReference>
<keyword evidence="4" id="KW-1185">Reference proteome</keyword>
<dbReference type="Proteomes" id="UP000281547">
    <property type="component" value="Unassembled WGS sequence"/>
</dbReference>
<dbReference type="SUPFAM" id="SSF50969">
    <property type="entry name" value="YVTN repeat-like/Quinoprotein amine dehydrogenase"/>
    <property type="match status" value="1"/>
</dbReference>
<dbReference type="RefSeq" id="WP_127187258.1">
    <property type="nucleotide sequence ID" value="NZ_RZNJ01000001.1"/>
</dbReference>
<organism evidence="3 4">
    <name type="scientific">Arsenicitalea aurantiaca</name>
    <dbReference type="NCBI Taxonomy" id="1783274"/>
    <lineage>
        <taxon>Bacteria</taxon>
        <taxon>Pseudomonadati</taxon>
        <taxon>Pseudomonadota</taxon>
        <taxon>Alphaproteobacteria</taxon>
        <taxon>Hyphomicrobiales</taxon>
        <taxon>Devosiaceae</taxon>
        <taxon>Arsenicitalea</taxon>
    </lineage>
</organism>
<dbReference type="EMBL" id="RZNJ01000001">
    <property type="protein sequence ID" value="RUT35138.1"/>
    <property type="molecule type" value="Genomic_DNA"/>
</dbReference>
<dbReference type="OrthoDB" id="9803927at2"/>
<dbReference type="Pfam" id="PF13449">
    <property type="entry name" value="Phytase-like"/>
    <property type="match status" value="1"/>
</dbReference>
<feature type="domain" description="Phytase-like" evidence="2">
    <location>
        <begin position="447"/>
        <end position="712"/>
    </location>
</feature>
<feature type="chain" id="PRO_5019330547" evidence="1">
    <location>
        <begin position="25"/>
        <end position="730"/>
    </location>
</feature>
<dbReference type="InterPro" id="IPR027372">
    <property type="entry name" value="Phytase-like_dom"/>
</dbReference>
<dbReference type="AlphaFoldDB" id="A0A433XMC1"/>
<name>A0A433XMC1_9HYPH</name>
<evidence type="ECO:0000313" key="3">
    <source>
        <dbReference type="EMBL" id="RUT35138.1"/>
    </source>
</evidence>
<evidence type="ECO:0000256" key="1">
    <source>
        <dbReference type="SAM" id="SignalP"/>
    </source>
</evidence>
<evidence type="ECO:0000259" key="2">
    <source>
        <dbReference type="Pfam" id="PF13449"/>
    </source>
</evidence>